<evidence type="ECO:0000256" key="4">
    <source>
        <dbReference type="ARBA" id="ARBA00022643"/>
    </source>
</evidence>
<dbReference type="GO" id="GO:0006207">
    <property type="term" value="P:'de novo' pyrimidine nucleobase biosynthetic process"/>
    <property type="evidence" value="ECO:0007669"/>
    <property type="project" value="TreeGrafter"/>
</dbReference>
<feature type="domain" description="Dihydroorotate dehydrogenase catalytic" evidence="7">
    <location>
        <begin position="164"/>
        <end position="340"/>
    </location>
</feature>
<evidence type="ECO:0000256" key="1">
    <source>
        <dbReference type="ARBA" id="ARBA00001917"/>
    </source>
</evidence>
<dbReference type="PANTHER" id="PTHR48109">
    <property type="entry name" value="DIHYDROOROTATE DEHYDROGENASE (QUINONE), MITOCHONDRIAL-RELATED"/>
    <property type="match status" value="1"/>
</dbReference>
<comment type="caution">
    <text evidence="8">The sequence shown here is derived from an EMBL/GenBank/DDBJ whole genome shotgun (WGS) entry which is preliminary data.</text>
</comment>
<keyword evidence="3" id="KW-0285">Flavoprotein</keyword>
<evidence type="ECO:0000256" key="6">
    <source>
        <dbReference type="ARBA" id="ARBA00023002"/>
    </source>
</evidence>
<dbReference type="GO" id="GO:0004152">
    <property type="term" value="F:dihydroorotate dehydrogenase activity"/>
    <property type="evidence" value="ECO:0007669"/>
    <property type="project" value="InterPro"/>
</dbReference>
<name>A0A7X6IBI3_9BACT</name>
<keyword evidence="9" id="KW-1185">Reference proteome</keyword>
<dbReference type="InterPro" id="IPR050074">
    <property type="entry name" value="DHO_dehydrogenase"/>
</dbReference>
<dbReference type="Gene3D" id="3.20.20.70">
    <property type="entry name" value="Aldolase class I"/>
    <property type="match status" value="1"/>
</dbReference>
<keyword evidence="6" id="KW-0560">Oxidoreductase</keyword>
<keyword evidence="5" id="KW-0665">Pyrimidine biosynthesis</keyword>
<dbReference type="InterPro" id="IPR013785">
    <property type="entry name" value="Aldolase_TIM"/>
</dbReference>
<evidence type="ECO:0000313" key="9">
    <source>
        <dbReference type="Proteomes" id="UP000534783"/>
    </source>
</evidence>
<organism evidence="8 9">
    <name type="scientific">Candidatus Manganitrophus noduliformans</name>
    <dbReference type="NCBI Taxonomy" id="2606439"/>
    <lineage>
        <taxon>Bacteria</taxon>
        <taxon>Pseudomonadati</taxon>
        <taxon>Nitrospirota</taxon>
        <taxon>Nitrospiria</taxon>
        <taxon>Candidatus Troglogloeales</taxon>
        <taxon>Candidatus Manganitrophaceae</taxon>
        <taxon>Candidatus Manganitrophus</taxon>
    </lineage>
</organism>
<reference evidence="8 9" key="1">
    <citation type="journal article" date="2020" name="Nature">
        <title>Bacterial chemolithoautotrophy via manganese oxidation.</title>
        <authorList>
            <person name="Yu H."/>
            <person name="Leadbetter J.R."/>
        </authorList>
    </citation>
    <scope>NUCLEOTIDE SEQUENCE [LARGE SCALE GENOMIC DNA]</scope>
    <source>
        <strain evidence="8 9">Mn-1</strain>
    </source>
</reference>
<sequence length="355" mass="38536">MKPSPTYDITRSYEANYQEGPFLKEKPPARQIRKKVKFLGFDVNSRLGIPAGPLLNSRWIIAYAELGFDLLVYKTVRTAATPSHPDPNCMFLQWKGPLTEKDFGKRLIASMESPSSVEEISITNSFGMPSRDPKIWQEDIGRAKGGIGDGQLLIVSVVGTPGEKDLAEDYARAARLAAEAGAPVVEINLSCPNVVTGEGSVYTDPVFSSEISRRVKQAIGSVPLIIKIGYISDPSRLEKVVAANAPHVDAISGLNTLSFEVVNPDGTQALPGKGRLRSGVCGAAIRSCAMTQAKRIVDLKQKEKYDFEIVGVGGVMTSAHVREFLGVGVDAVMTATGAMWDPFLAYRYWQEEAGR</sequence>
<evidence type="ECO:0000313" key="8">
    <source>
        <dbReference type="EMBL" id="NKE71439.1"/>
    </source>
</evidence>
<dbReference type="EMBL" id="VTOW01000002">
    <property type="protein sequence ID" value="NKE71439.1"/>
    <property type="molecule type" value="Genomic_DNA"/>
</dbReference>
<comment type="pathway">
    <text evidence="2">Pyrimidine metabolism; UMP biosynthesis via de novo pathway.</text>
</comment>
<dbReference type="UniPathway" id="UPA00070"/>
<dbReference type="GO" id="GO:0044205">
    <property type="term" value="P:'de novo' UMP biosynthetic process"/>
    <property type="evidence" value="ECO:0007669"/>
    <property type="project" value="UniProtKB-UniPathway"/>
</dbReference>
<dbReference type="InterPro" id="IPR012135">
    <property type="entry name" value="Dihydroorotate_DH_1_2"/>
</dbReference>
<accession>A0A7X6IBI3</accession>
<dbReference type="Pfam" id="PF01180">
    <property type="entry name" value="DHO_dh"/>
    <property type="match status" value="1"/>
</dbReference>
<dbReference type="AlphaFoldDB" id="A0A7X6IBI3"/>
<dbReference type="Proteomes" id="UP000534783">
    <property type="component" value="Unassembled WGS sequence"/>
</dbReference>
<dbReference type="PIRSF" id="PIRSF000164">
    <property type="entry name" value="DHO_oxidase"/>
    <property type="match status" value="1"/>
</dbReference>
<keyword evidence="4" id="KW-0288">FMN</keyword>
<protein>
    <submittedName>
        <fullName evidence="8">Dihydroorotate dehydrogenase</fullName>
    </submittedName>
</protein>
<evidence type="ECO:0000256" key="2">
    <source>
        <dbReference type="ARBA" id="ARBA00004725"/>
    </source>
</evidence>
<dbReference type="PANTHER" id="PTHR48109:SF1">
    <property type="entry name" value="DIHYDROOROTATE DEHYDROGENASE (FUMARATE)"/>
    <property type="match status" value="1"/>
</dbReference>
<comment type="cofactor">
    <cofactor evidence="1">
        <name>FMN</name>
        <dbReference type="ChEBI" id="CHEBI:58210"/>
    </cofactor>
</comment>
<evidence type="ECO:0000259" key="7">
    <source>
        <dbReference type="Pfam" id="PF01180"/>
    </source>
</evidence>
<dbReference type="GO" id="GO:0005737">
    <property type="term" value="C:cytoplasm"/>
    <property type="evidence" value="ECO:0007669"/>
    <property type="project" value="InterPro"/>
</dbReference>
<evidence type="ECO:0000256" key="5">
    <source>
        <dbReference type="ARBA" id="ARBA00022975"/>
    </source>
</evidence>
<dbReference type="SUPFAM" id="SSF51395">
    <property type="entry name" value="FMN-linked oxidoreductases"/>
    <property type="match status" value="1"/>
</dbReference>
<dbReference type="RefSeq" id="WP_168060074.1">
    <property type="nucleotide sequence ID" value="NZ_VTOW01000002.1"/>
</dbReference>
<proteinExistence type="predicted"/>
<evidence type="ECO:0000256" key="3">
    <source>
        <dbReference type="ARBA" id="ARBA00022630"/>
    </source>
</evidence>
<dbReference type="InterPro" id="IPR005720">
    <property type="entry name" value="Dihydroorotate_DH_cat"/>
</dbReference>
<gene>
    <name evidence="8" type="ORF">MNODULE_11880</name>
</gene>